<evidence type="ECO:0000313" key="2">
    <source>
        <dbReference type="Proteomes" id="UP001060336"/>
    </source>
</evidence>
<gene>
    <name evidence="1" type="ORF">NUH88_18800</name>
</gene>
<sequence>MRYIPKHADDYGVTGLDESFDASFLYNDSSEMIELLGDDWSLEEDDVLELDMVLIN</sequence>
<organism evidence="1 2">
    <name type="scientific">Nisaea acidiphila</name>
    <dbReference type="NCBI Taxonomy" id="1862145"/>
    <lineage>
        <taxon>Bacteria</taxon>
        <taxon>Pseudomonadati</taxon>
        <taxon>Pseudomonadota</taxon>
        <taxon>Alphaproteobacteria</taxon>
        <taxon>Rhodospirillales</taxon>
        <taxon>Thalassobaculaceae</taxon>
        <taxon>Nisaea</taxon>
    </lineage>
</organism>
<proteinExistence type="predicted"/>
<accession>A0A9J7AQJ9</accession>
<protein>
    <submittedName>
        <fullName evidence="1">Uncharacterized protein</fullName>
    </submittedName>
</protein>
<reference evidence="1" key="1">
    <citation type="submission" date="2022-08" db="EMBL/GenBank/DDBJ databases">
        <title>Nisaea acidiphila sp. nov., isolated from a marine algal debris and emended description of the genus Nisaea Urios et al. 2008.</title>
        <authorList>
            <person name="Kwon K."/>
        </authorList>
    </citation>
    <scope>NUCLEOTIDE SEQUENCE</scope>
    <source>
        <strain evidence="1">MEBiC11861</strain>
    </source>
</reference>
<dbReference type="Proteomes" id="UP001060336">
    <property type="component" value="Chromosome"/>
</dbReference>
<name>A0A9J7AQJ9_9PROT</name>
<keyword evidence="2" id="KW-1185">Reference proteome</keyword>
<dbReference type="RefSeq" id="WP_257768093.1">
    <property type="nucleotide sequence ID" value="NZ_CP102480.1"/>
</dbReference>
<dbReference type="EMBL" id="CP102480">
    <property type="protein sequence ID" value="UUX49438.1"/>
    <property type="molecule type" value="Genomic_DNA"/>
</dbReference>
<evidence type="ECO:0000313" key="1">
    <source>
        <dbReference type="EMBL" id="UUX49438.1"/>
    </source>
</evidence>
<dbReference type="KEGG" id="naci:NUH88_18800"/>
<dbReference type="AlphaFoldDB" id="A0A9J7AQJ9"/>